<dbReference type="Gene3D" id="3.40.50.150">
    <property type="entry name" value="Vaccinia Virus protein VP39"/>
    <property type="match status" value="1"/>
</dbReference>
<dbReference type="EMBL" id="JAJGCB010000003">
    <property type="protein sequence ID" value="KAJ8993680.1"/>
    <property type="molecule type" value="Genomic_DNA"/>
</dbReference>
<dbReference type="PANTHER" id="PTHR43167">
    <property type="entry name" value="PUTATIVE (AFU_ORTHOLOGUE AFUA_6G01830)-RELATED"/>
    <property type="match status" value="1"/>
</dbReference>
<dbReference type="Proteomes" id="UP001161757">
    <property type="component" value="Unassembled WGS sequence"/>
</dbReference>
<dbReference type="PANTHER" id="PTHR43167:SF1">
    <property type="entry name" value="PUTATIVE (AFU_ORTHOLOGUE AFUA_6G01830)-RELATED"/>
    <property type="match status" value="1"/>
</dbReference>
<dbReference type="AlphaFoldDB" id="A0AAN6EXQ3"/>
<evidence type="ECO:0008006" key="3">
    <source>
        <dbReference type="Google" id="ProtNLM"/>
    </source>
</evidence>
<sequence length="244" mass="26516">MAAAVQSPSPIKAPPHVLTLLDRLHHLSRTQEDAVTSDQIQAAGGFGNYMRDKFIALDQDKCHFIYQLCRATNAKNVVEAGTSFGVSTIYLALAVSGNVASEASAEGSSEGTEDKAAERPRHGTVIATEHEKSKADQARAYWKEVGPEITGCIDLREGDILETLKQNLPVVDLLLLDIWSPLALPVLKLVQPKLRRGAVVITDNSIGAAKGYKDLLEYLRAEDSGFTNLTLPYNKGLEMSVYLP</sequence>
<dbReference type="SUPFAM" id="SSF53335">
    <property type="entry name" value="S-adenosyl-L-methionine-dependent methyltransferases"/>
    <property type="match status" value="1"/>
</dbReference>
<dbReference type="InterPro" id="IPR029063">
    <property type="entry name" value="SAM-dependent_MTases_sf"/>
</dbReference>
<proteinExistence type="predicted"/>
<gene>
    <name evidence="1" type="ORF">HRR80_002187</name>
</gene>
<evidence type="ECO:0000313" key="1">
    <source>
        <dbReference type="EMBL" id="KAJ8993680.1"/>
    </source>
</evidence>
<comment type="caution">
    <text evidence="1">The sequence shown here is derived from an EMBL/GenBank/DDBJ whole genome shotgun (WGS) entry which is preliminary data.</text>
</comment>
<dbReference type="Pfam" id="PF13578">
    <property type="entry name" value="Methyltransf_24"/>
    <property type="match status" value="1"/>
</dbReference>
<reference evidence="1" key="1">
    <citation type="submission" date="2023-01" db="EMBL/GenBank/DDBJ databases">
        <title>Exophiala dermititidis isolated from Cystic Fibrosis Patient.</title>
        <authorList>
            <person name="Kurbessoian T."/>
            <person name="Crocker A."/>
            <person name="Murante D."/>
            <person name="Hogan D.A."/>
            <person name="Stajich J.E."/>
        </authorList>
    </citation>
    <scope>NUCLEOTIDE SEQUENCE</scope>
    <source>
        <strain evidence="1">Ex8</strain>
    </source>
</reference>
<protein>
    <recommendedName>
        <fullName evidence="3">O-methyltransferase</fullName>
    </recommendedName>
</protein>
<accession>A0AAN6EXQ3</accession>
<evidence type="ECO:0000313" key="2">
    <source>
        <dbReference type="Proteomes" id="UP001161757"/>
    </source>
</evidence>
<name>A0AAN6EXQ3_EXODE</name>
<organism evidence="1 2">
    <name type="scientific">Exophiala dermatitidis</name>
    <name type="common">Black yeast-like fungus</name>
    <name type="synonym">Wangiella dermatitidis</name>
    <dbReference type="NCBI Taxonomy" id="5970"/>
    <lineage>
        <taxon>Eukaryota</taxon>
        <taxon>Fungi</taxon>
        <taxon>Dikarya</taxon>
        <taxon>Ascomycota</taxon>
        <taxon>Pezizomycotina</taxon>
        <taxon>Eurotiomycetes</taxon>
        <taxon>Chaetothyriomycetidae</taxon>
        <taxon>Chaetothyriales</taxon>
        <taxon>Herpotrichiellaceae</taxon>
        <taxon>Exophiala</taxon>
    </lineage>
</organism>